<reference evidence="4 5" key="1">
    <citation type="journal article" date="2015" name="Genome Announc.">
        <title>Expanding the biotechnology potential of lactobacilli through comparative genomics of 213 strains and associated genera.</title>
        <authorList>
            <person name="Sun Z."/>
            <person name="Harris H.M."/>
            <person name="McCann A."/>
            <person name="Guo C."/>
            <person name="Argimon S."/>
            <person name="Zhang W."/>
            <person name="Yang X."/>
            <person name="Jeffery I.B."/>
            <person name="Cooney J.C."/>
            <person name="Kagawa T.F."/>
            <person name="Liu W."/>
            <person name="Song Y."/>
            <person name="Salvetti E."/>
            <person name="Wrobel A."/>
            <person name="Rasinkangas P."/>
            <person name="Parkhill J."/>
            <person name="Rea M.C."/>
            <person name="O'Sullivan O."/>
            <person name="Ritari J."/>
            <person name="Douillard F.P."/>
            <person name="Paul Ross R."/>
            <person name="Yang R."/>
            <person name="Briner A.E."/>
            <person name="Felis G.E."/>
            <person name="de Vos W.M."/>
            <person name="Barrangou R."/>
            <person name="Klaenhammer T.R."/>
            <person name="Caufield P.W."/>
            <person name="Cui Y."/>
            <person name="Zhang H."/>
            <person name="O'Toole P.W."/>
        </authorList>
    </citation>
    <scope>NUCLEOTIDE SEQUENCE [LARGE SCALE GENOMIC DNA]</scope>
    <source>
        <strain evidence="4 5">DSM 20534</strain>
    </source>
</reference>
<dbReference type="CDD" id="cd07067">
    <property type="entry name" value="HP_PGM_like"/>
    <property type="match status" value="1"/>
</dbReference>
<sequence length="218" mass="24365">MKKIYIIRHGRTFLNKYDKMQGWCDSPLTKDGLAGAQEVAQVLRDVDFGAAFSSDLKRASDTAKIILQANKNAATLELVESPHFREAFYGYFEGMGSPEAWFLAGMPHGFKNKAEIINQNNYDVAKDFMKEADPFHDAENAAEYWARVDQGLELIKALPDSVENVLLVTHSNTISSIAERFSQPGEFALARGARNSSISILELAHDKFKLVSFNKLTL</sequence>
<feature type="binding site" evidence="3">
    <location>
        <begin position="86"/>
        <end position="89"/>
    </location>
    <ligand>
        <name>substrate</name>
    </ligand>
</feature>
<dbReference type="GO" id="GO:0004331">
    <property type="term" value="F:fructose-2,6-bisphosphate 2-phosphatase activity"/>
    <property type="evidence" value="ECO:0007669"/>
    <property type="project" value="TreeGrafter"/>
</dbReference>
<dbReference type="InterPro" id="IPR013078">
    <property type="entry name" value="His_Pase_superF_clade-1"/>
</dbReference>
<evidence type="ECO:0000256" key="2">
    <source>
        <dbReference type="PIRSR" id="PIRSR613078-1"/>
    </source>
</evidence>
<keyword evidence="1" id="KW-0378">Hydrolase</keyword>
<dbReference type="SUPFAM" id="SSF53254">
    <property type="entry name" value="Phosphoglycerate mutase-like"/>
    <property type="match status" value="1"/>
</dbReference>
<feature type="binding site" evidence="3">
    <location>
        <begin position="8"/>
        <end position="15"/>
    </location>
    <ligand>
        <name>substrate</name>
    </ligand>
</feature>
<dbReference type="PANTHER" id="PTHR46517">
    <property type="entry name" value="FRUCTOSE-2,6-BISPHOSPHATASE TIGAR"/>
    <property type="match status" value="1"/>
</dbReference>
<name>A0A0R1GSG0_9LACO</name>
<dbReference type="InterPro" id="IPR051695">
    <property type="entry name" value="Phosphoglycerate_Mutase"/>
</dbReference>
<dbReference type="RefSeq" id="WP_054745610.1">
    <property type="nucleotide sequence ID" value="NZ_AZCV01000008.1"/>
</dbReference>
<gene>
    <name evidence="4" type="ORF">FC62_GL001523</name>
</gene>
<feature type="active site" description="Tele-phosphohistidine intermediate" evidence="2">
    <location>
        <position position="9"/>
    </location>
</feature>
<dbReference type="Proteomes" id="UP000050909">
    <property type="component" value="Unassembled WGS sequence"/>
</dbReference>
<dbReference type="Gene3D" id="3.40.50.1240">
    <property type="entry name" value="Phosphoglycerate mutase-like"/>
    <property type="match status" value="1"/>
</dbReference>
<dbReference type="SMART" id="SM00855">
    <property type="entry name" value="PGAM"/>
    <property type="match status" value="1"/>
</dbReference>
<dbReference type="Pfam" id="PF00300">
    <property type="entry name" value="His_Phos_1"/>
    <property type="match status" value="2"/>
</dbReference>
<evidence type="ECO:0000256" key="3">
    <source>
        <dbReference type="PIRSR" id="PIRSR613078-2"/>
    </source>
</evidence>
<keyword evidence="5" id="KW-1185">Reference proteome</keyword>
<protein>
    <submittedName>
        <fullName evidence="4">Phosphoglycerate mutase</fullName>
    </submittedName>
</protein>
<dbReference type="GO" id="GO:0005829">
    <property type="term" value="C:cytosol"/>
    <property type="evidence" value="ECO:0007669"/>
    <property type="project" value="TreeGrafter"/>
</dbReference>
<dbReference type="GO" id="GO:0045820">
    <property type="term" value="P:negative regulation of glycolytic process"/>
    <property type="evidence" value="ECO:0007669"/>
    <property type="project" value="TreeGrafter"/>
</dbReference>
<dbReference type="PANTHER" id="PTHR46517:SF1">
    <property type="entry name" value="FRUCTOSE-2,6-BISPHOSPHATASE TIGAR"/>
    <property type="match status" value="1"/>
</dbReference>
<comment type="caution">
    <text evidence="4">The sequence shown here is derived from an EMBL/GenBank/DDBJ whole genome shotgun (WGS) entry which is preliminary data.</text>
</comment>
<organism evidence="4 5">
    <name type="scientific">Amylolactobacillus amylotrophicus DSM 20534</name>
    <dbReference type="NCBI Taxonomy" id="1423722"/>
    <lineage>
        <taxon>Bacteria</taxon>
        <taxon>Bacillati</taxon>
        <taxon>Bacillota</taxon>
        <taxon>Bacilli</taxon>
        <taxon>Lactobacillales</taxon>
        <taxon>Lactobacillaceae</taxon>
        <taxon>Amylolactobacillus</taxon>
    </lineage>
</organism>
<evidence type="ECO:0000313" key="5">
    <source>
        <dbReference type="Proteomes" id="UP000050909"/>
    </source>
</evidence>
<dbReference type="AlphaFoldDB" id="A0A0R1GSG0"/>
<evidence type="ECO:0000313" key="4">
    <source>
        <dbReference type="EMBL" id="KRK37019.1"/>
    </source>
</evidence>
<dbReference type="EMBL" id="AZCV01000008">
    <property type="protein sequence ID" value="KRK37019.1"/>
    <property type="molecule type" value="Genomic_DNA"/>
</dbReference>
<evidence type="ECO:0000256" key="1">
    <source>
        <dbReference type="ARBA" id="ARBA00022801"/>
    </source>
</evidence>
<feature type="binding site" evidence="3">
    <location>
        <position position="58"/>
    </location>
    <ligand>
        <name>substrate</name>
    </ligand>
</feature>
<dbReference type="PATRIC" id="fig|1423722.3.peg.1549"/>
<dbReference type="GO" id="GO:0043456">
    <property type="term" value="P:regulation of pentose-phosphate shunt"/>
    <property type="evidence" value="ECO:0007669"/>
    <property type="project" value="TreeGrafter"/>
</dbReference>
<proteinExistence type="predicted"/>
<accession>A0A0R1GSG0</accession>
<feature type="active site" description="Proton donor/acceptor" evidence="2">
    <location>
        <position position="86"/>
    </location>
</feature>
<dbReference type="InterPro" id="IPR029033">
    <property type="entry name" value="His_PPase_superfam"/>
</dbReference>